<sequence>MVSHMTGKVELIWCSNYLVGHQFFNRGQRDPRLLLMIDGHHDAVTQPTGEFDPHSYPNLDSIDEVVRNQIVERTVKVGQTGRDGDMGDP</sequence>
<proteinExistence type="predicted"/>
<dbReference type="EMBL" id="AP019723">
    <property type="protein sequence ID" value="BBK84538.1"/>
    <property type="molecule type" value="Genomic_DNA"/>
</dbReference>
<gene>
    <name evidence="1" type="ORF">CacPP4_11530</name>
</gene>
<evidence type="ECO:0000313" key="1">
    <source>
        <dbReference type="EMBL" id="BBK84538.1"/>
    </source>
</evidence>
<reference evidence="1 2" key="1">
    <citation type="submission" date="2019-06" db="EMBL/GenBank/DDBJ databases">
        <title>Complete genome sequence of Cutibacterium acnes subsp. acnes NBRC 107605.</title>
        <authorList>
            <person name="Miura T."/>
            <person name="Furukawa M."/>
            <person name="Shimamura M."/>
            <person name="Ohyama Y."/>
            <person name="Yamazoe A."/>
            <person name="Kawasaki H."/>
        </authorList>
    </citation>
    <scope>NUCLEOTIDE SEQUENCE [LARGE SCALE GENOMIC DNA]</scope>
    <source>
        <strain evidence="1 2">NBRC 107605</strain>
    </source>
</reference>
<organism evidence="1 2">
    <name type="scientific">Cutibacterium acnes subsp. acnes</name>
    <dbReference type="NCBI Taxonomy" id="1734925"/>
    <lineage>
        <taxon>Bacteria</taxon>
        <taxon>Bacillati</taxon>
        <taxon>Actinomycetota</taxon>
        <taxon>Actinomycetes</taxon>
        <taxon>Propionibacteriales</taxon>
        <taxon>Propionibacteriaceae</taxon>
        <taxon>Cutibacterium</taxon>
    </lineage>
</organism>
<keyword evidence="2" id="KW-1185">Reference proteome</keyword>
<dbReference type="Proteomes" id="UP000318594">
    <property type="component" value="Chromosome"/>
</dbReference>
<evidence type="ECO:0000313" key="2">
    <source>
        <dbReference type="Proteomes" id="UP000318594"/>
    </source>
</evidence>
<accession>A0ABM7GYQ7</accession>
<protein>
    <submittedName>
        <fullName evidence="1">Uncharacterized protein</fullName>
    </submittedName>
</protein>
<name>A0ABM7GYQ7_CUTAC</name>